<dbReference type="Pfam" id="PF06271">
    <property type="entry name" value="RDD"/>
    <property type="match status" value="1"/>
</dbReference>
<evidence type="ECO:0000313" key="9">
    <source>
        <dbReference type="Proteomes" id="UP000187608"/>
    </source>
</evidence>
<feature type="transmembrane region" description="Helical" evidence="6">
    <location>
        <begin position="12"/>
        <end position="35"/>
    </location>
</feature>
<keyword evidence="2" id="KW-1003">Cell membrane</keyword>
<sequence>MQSELDHAGFGMRLIAFLVDGLITTMIATMVYFLVTGELSAELTNSYAYIAFDGLYLTILPAVWGGYTLAKRMVSIRVRKLDGSDVTLFDMFVRDFIGKVLLSVITFGVSTVVSLVMVLAMKQRRAIHDYMAGTYVYSD</sequence>
<dbReference type="InterPro" id="IPR010432">
    <property type="entry name" value="RDD"/>
</dbReference>
<evidence type="ECO:0000259" key="7">
    <source>
        <dbReference type="Pfam" id="PF06271"/>
    </source>
</evidence>
<dbReference type="OrthoDB" id="1787043at2"/>
<evidence type="ECO:0000256" key="1">
    <source>
        <dbReference type="ARBA" id="ARBA00004651"/>
    </source>
</evidence>
<keyword evidence="9" id="KW-1185">Reference proteome</keyword>
<dbReference type="PANTHER" id="PTHR36115">
    <property type="entry name" value="PROLINE-RICH ANTIGEN HOMOLOG-RELATED"/>
    <property type="match status" value="1"/>
</dbReference>
<dbReference type="EMBL" id="FTOC01000002">
    <property type="protein sequence ID" value="SIS39932.1"/>
    <property type="molecule type" value="Genomic_DNA"/>
</dbReference>
<dbReference type="InterPro" id="IPR051791">
    <property type="entry name" value="Pra-immunoreactive"/>
</dbReference>
<feature type="transmembrane region" description="Helical" evidence="6">
    <location>
        <begin position="100"/>
        <end position="121"/>
    </location>
</feature>
<dbReference type="RefSeq" id="WP_076557000.1">
    <property type="nucleotide sequence ID" value="NZ_FTOC01000002.1"/>
</dbReference>
<protein>
    <submittedName>
        <fullName evidence="8">Uncharacterized membrane protein YckC, RDD family</fullName>
    </submittedName>
</protein>
<dbReference type="Proteomes" id="UP000187608">
    <property type="component" value="Unassembled WGS sequence"/>
</dbReference>
<organism evidence="8 9">
    <name type="scientific">Salimicrobium flavidum</name>
    <dbReference type="NCBI Taxonomy" id="570947"/>
    <lineage>
        <taxon>Bacteria</taxon>
        <taxon>Bacillati</taxon>
        <taxon>Bacillota</taxon>
        <taxon>Bacilli</taxon>
        <taxon>Bacillales</taxon>
        <taxon>Bacillaceae</taxon>
        <taxon>Salimicrobium</taxon>
    </lineage>
</organism>
<keyword evidence="4 6" id="KW-1133">Transmembrane helix</keyword>
<evidence type="ECO:0000256" key="4">
    <source>
        <dbReference type="ARBA" id="ARBA00022989"/>
    </source>
</evidence>
<dbReference type="PANTHER" id="PTHR36115:SF9">
    <property type="entry name" value="LMO1584 PROTEIN"/>
    <property type="match status" value="1"/>
</dbReference>
<keyword evidence="5 6" id="KW-0472">Membrane</keyword>
<feature type="transmembrane region" description="Helical" evidence="6">
    <location>
        <begin position="47"/>
        <end position="70"/>
    </location>
</feature>
<evidence type="ECO:0000256" key="6">
    <source>
        <dbReference type="SAM" id="Phobius"/>
    </source>
</evidence>
<evidence type="ECO:0000256" key="5">
    <source>
        <dbReference type="ARBA" id="ARBA00023136"/>
    </source>
</evidence>
<reference evidence="9" key="1">
    <citation type="submission" date="2017-01" db="EMBL/GenBank/DDBJ databases">
        <authorList>
            <person name="Varghese N."/>
            <person name="Submissions S."/>
        </authorList>
    </citation>
    <scope>NUCLEOTIDE SEQUENCE [LARGE SCALE GENOMIC DNA]</scope>
    <source>
        <strain evidence="9">DSM 23127</strain>
    </source>
</reference>
<keyword evidence="3 6" id="KW-0812">Transmembrane</keyword>
<gene>
    <name evidence="8" type="ORF">SAMN05421687_10288</name>
</gene>
<feature type="domain" description="RDD" evidence="7">
    <location>
        <begin position="8"/>
        <end position="133"/>
    </location>
</feature>
<proteinExistence type="predicted"/>
<evidence type="ECO:0000256" key="2">
    <source>
        <dbReference type="ARBA" id="ARBA00022475"/>
    </source>
</evidence>
<comment type="subcellular location">
    <subcellularLocation>
        <location evidence="1">Cell membrane</location>
        <topology evidence="1">Multi-pass membrane protein</topology>
    </subcellularLocation>
</comment>
<evidence type="ECO:0000256" key="3">
    <source>
        <dbReference type="ARBA" id="ARBA00022692"/>
    </source>
</evidence>
<accession>A0A1N7IS65</accession>
<dbReference type="STRING" id="570947.SAMN05421687_10288"/>
<name>A0A1N7IS65_9BACI</name>
<dbReference type="GO" id="GO:0005886">
    <property type="term" value="C:plasma membrane"/>
    <property type="evidence" value="ECO:0007669"/>
    <property type="project" value="UniProtKB-SubCell"/>
</dbReference>
<dbReference type="AlphaFoldDB" id="A0A1N7IS65"/>
<evidence type="ECO:0000313" key="8">
    <source>
        <dbReference type="EMBL" id="SIS39932.1"/>
    </source>
</evidence>